<keyword evidence="9" id="KW-1015">Disulfide bond</keyword>
<evidence type="ECO:0000256" key="11">
    <source>
        <dbReference type="ARBA" id="ARBA00047899"/>
    </source>
</evidence>
<name>A0AAN8VM76_9MAGN</name>
<dbReference type="Proteomes" id="UP001370490">
    <property type="component" value="Unassembled WGS sequence"/>
</dbReference>
<dbReference type="CDD" id="cd00053">
    <property type="entry name" value="EGF"/>
    <property type="match status" value="1"/>
</dbReference>
<dbReference type="Pfam" id="PF08276">
    <property type="entry name" value="PAN_2"/>
    <property type="match status" value="1"/>
</dbReference>
<evidence type="ECO:0000256" key="14">
    <source>
        <dbReference type="PROSITE-ProRule" id="PRU00076"/>
    </source>
</evidence>
<evidence type="ECO:0000256" key="4">
    <source>
        <dbReference type="ARBA" id="ARBA00022679"/>
    </source>
</evidence>
<dbReference type="PROSITE" id="PS50927">
    <property type="entry name" value="BULB_LECTIN"/>
    <property type="match status" value="1"/>
</dbReference>
<dbReference type="InterPro" id="IPR011009">
    <property type="entry name" value="Kinase-like_dom_sf"/>
</dbReference>
<dbReference type="Gene3D" id="3.30.200.20">
    <property type="entry name" value="Phosphorylase Kinase, domain 1"/>
    <property type="match status" value="1"/>
</dbReference>
<dbReference type="GO" id="GO:0005524">
    <property type="term" value="F:ATP binding"/>
    <property type="evidence" value="ECO:0007669"/>
    <property type="project" value="UniProtKB-UniRule"/>
</dbReference>
<dbReference type="GO" id="GO:0048544">
    <property type="term" value="P:recognition of pollen"/>
    <property type="evidence" value="ECO:0007669"/>
    <property type="project" value="InterPro"/>
</dbReference>
<evidence type="ECO:0000256" key="10">
    <source>
        <dbReference type="ARBA" id="ARBA00023180"/>
    </source>
</evidence>
<evidence type="ECO:0000259" key="19">
    <source>
        <dbReference type="PROSITE" id="PS50927"/>
    </source>
</evidence>
<dbReference type="InterPro" id="IPR036426">
    <property type="entry name" value="Bulb-type_lectin_dom_sf"/>
</dbReference>
<comment type="similarity">
    <text evidence="13">Belongs to the protein kinase superfamily. Ser/Thr protein kinase family.</text>
</comment>
<evidence type="ECO:0000259" key="17">
    <source>
        <dbReference type="PROSITE" id="PS50011"/>
    </source>
</evidence>
<keyword evidence="8 13" id="KW-0067">ATP-binding</keyword>
<dbReference type="Pfam" id="PF00954">
    <property type="entry name" value="S_locus_glycop"/>
    <property type="match status" value="1"/>
</dbReference>
<protein>
    <recommendedName>
        <fullName evidence="13">Receptor-like serine/threonine-protein kinase</fullName>
        <ecNumber evidence="13">2.7.11.1</ecNumber>
    </recommendedName>
</protein>
<dbReference type="PIRSF" id="PIRSF000641">
    <property type="entry name" value="SRK"/>
    <property type="match status" value="1"/>
</dbReference>
<keyword evidence="2" id="KW-1003">Cell membrane</keyword>
<keyword evidence="5 16" id="KW-0732">Signal</keyword>
<dbReference type="EMBL" id="JBAMMX010000010">
    <property type="protein sequence ID" value="KAK6932436.1"/>
    <property type="molecule type" value="Genomic_DNA"/>
</dbReference>
<evidence type="ECO:0000256" key="9">
    <source>
        <dbReference type="ARBA" id="ARBA00023157"/>
    </source>
</evidence>
<dbReference type="Pfam" id="PF01453">
    <property type="entry name" value="B_lectin"/>
    <property type="match status" value="1"/>
</dbReference>
<comment type="caution">
    <text evidence="14">Lacks conserved residue(s) required for the propagation of feature annotation.</text>
</comment>
<feature type="domain" description="Apple" evidence="20">
    <location>
        <begin position="336"/>
        <end position="417"/>
    </location>
</feature>
<feature type="domain" description="EGF-like" evidence="18">
    <location>
        <begin position="279"/>
        <end position="316"/>
    </location>
</feature>
<dbReference type="Gene3D" id="1.10.510.10">
    <property type="entry name" value="Transferase(Phosphotransferase) domain 1"/>
    <property type="match status" value="1"/>
</dbReference>
<dbReference type="InterPro" id="IPR003609">
    <property type="entry name" value="Pan_app"/>
</dbReference>
<dbReference type="PROSITE" id="PS00107">
    <property type="entry name" value="PROTEIN_KINASE_ATP"/>
    <property type="match status" value="1"/>
</dbReference>
<comment type="caution">
    <text evidence="21">The sequence shown here is derived from an EMBL/GenBank/DDBJ whole genome shotgun (WGS) entry which is preliminary data.</text>
</comment>
<dbReference type="SUPFAM" id="SSF56112">
    <property type="entry name" value="Protein kinase-like (PK-like)"/>
    <property type="match status" value="1"/>
</dbReference>
<evidence type="ECO:0000313" key="22">
    <source>
        <dbReference type="Proteomes" id="UP001370490"/>
    </source>
</evidence>
<feature type="domain" description="Protein kinase" evidence="17">
    <location>
        <begin position="523"/>
        <end position="809"/>
    </location>
</feature>
<dbReference type="SMART" id="SM00473">
    <property type="entry name" value="PAN_AP"/>
    <property type="match status" value="1"/>
</dbReference>
<dbReference type="PANTHER" id="PTHR27002:SF839">
    <property type="entry name" value="NON-SPECIFIC SERINE_THREONINE PROTEIN KINASE"/>
    <property type="match status" value="1"/>
</dbReference>
<dbReference type="InterPro" id="IPR024171">
    <property type="entry name" value="SRK-like_kinase"/>
</dbReference>
<dbReference type="FunFam" id="2.90.10.10:FF:000005">
    <property type="entry name" value="G-type lectin S-receptor-like serine/threonine-protein kinase"/>
    <property type="match status" value="1"/>
</dbReference>
<dbReference type="InterPro" id="IPR000719">
    <property type="entry name" value="Prot_kinase_dom"/>
</dbReference>
<dbReference type="PROSITE" id="PS50011">
    <property type="entry name" value="PROTEIN_KINASE_DOM"/>
    <property type="match status" value="1"/>
</dbReference>
<dbReference type="CDD" id="cd00028">
    <property type="entry name" value="B_lectin"/>
    <property type="match status" value="1"/>
</dbReference>
<evidence type="ECO:0000256" key="16">
    <source>
        <dbReference type="SAM" id="SignalP"/>
    </source>
</evidence>
<dbReference type="InterPro" id="IPR001480">
    <property type="entry name" value="Bulb-type_lectin_dom"/>
</dbReference>
<evidence type="ECO:0000313" key="21">
    <source>
        <dbReference type="EMBL" id="KAK6932436.1"/>
    </source>
</evidence>
<keyword evidence="10" id="KW-0325">Glycoprotein</keyword>
<dbReference type="InterPro" id="IPR017441">
    <property type="entry name" value="Protein_kinase_ATP_BS"/>
</dbReference>
<keyword evidence="3 13" id="KW-0723">Serine/threonine-protein kinase</keyword>
<keyword evidence="22" id="KW-1185">Reference proteome</keyword>
<evidence type="ECO:0000259" key="18">
    <source>
        <dbReference type="PROSITE" id="PS50026"/>
    </source>
</evidence>
<evidence type="ECO:0000256" key="15">
    <source>
        <dbReference type="PROSITE-ProRule" id="PRU10141"/>
    </source>
</evidence>
<evidence type="ECO:0000256" key="3">
    <source>
        <dbReference type="ARBA" id="ARBA00022527"/>
    </source>
</evidence>
<dbReference type="FunFam" id="1.10.510.10:FF:000060">
    <property type="entry name" value="G-type lectin S-receptor-like serine/threonine-protein kinase"/>
    <property type="match status" value="1"/>
</dbReference>
<dbReference type="SMART" id="SM00220">
    <property type="entry name" value="S_TKc"/>
    <property type="match status" value="1"/>
</dbReference>
<evidence type="ECO:0000256" key="8">
    <source>
        <dbReference type="ARBA" id="ARBA00022840"/>
    </source>
</evidence>
<reference evidence="21 22" key="1">
    <citation type="submission" date="2023-12" db="EMBL/GenBank/DDBJ databases">
        <title>A high-quality genome assembly for Dillenia turbinata (Dilleniales).</title>
        <authorList>
            <person name="Chanderbali A."/>
        </authorList>
    </citation>
    <scope>NUCLEOTIDE SEQUENCE [LARGE SCALE GENOMIC DNA]</scope>
    <source>
        <strain evidence="21">LSX21</strain>
        <tissue evidence="21">Leaf</tissue>
    </source>
</reference>
<evidence type="ECO:0000256" key="2">
    <source>
        <dbReference type="ARBA" id="ARBA00022475"/>
    </source>
</evidence>
<dbReference type="GO" id="GO:0005886">
    <property type="term" value="C:plasma membrane"/>
    <property type="evidence" value="ECO:0007669"/>
    <property type="project" value="UniProtKB-SubCell"/>
</dbReference>
<accession>A0AAN8VM76</accession>
<dbReference type="InterPro" id="IPR001245">
    <property type="entry name" value="Ser-Thr/Tyr_kinase_cat_dom"/>
</dbReference>
<feature type="domain" description="Bulb-type lectin" evidence="19">
    <location>
        <begin position="23"/>
        <end position="144"/>
    </location>
</feature>
<evidence type="ECO:0000259" key="20">
    <source>
        <dbReference type="PROSITE" id="PS50948"/>
    </source>
</evidence>
<dbReference type="Gene3D" id="2.90.10.10">
    <property type="entry name" value="Bulb-type lectin domain"/>
    <property type="match status" value="1"/>
</dbReference>
<keyword evidence="6 13" id="KW-0547">Nucleotide-binding</keyword>
<dbReference type="PROSITE" id="PS50026">
    <property type="entry name" value="EGF_3"/>
    <property type="match status" value="1"/>
</dbReference>
<dbReference type="PROSITE" id="PS50948">
    <property type="entry name" value="PAN"/>
    <property type="match status" value="1"/>
</dbReference>
<dbReference type="InterPro" id="IPR000858">
    <property type="entry name" value="S_locus_glycoprot_dom"/>
</dbReference>
<keyword evidence="4 13" id="KW-0808">Transferase</keyword>
<dbReference type="SMART" id="SM00108">
    <property type="entry name" value="B_lectin"/>
    <property type="match status" value="1"/>
</dbReference>
<evidence type="ECO:0000256" key="13">
    <source>
        <dbReference type="PIRNR" id="PIRNR000641"/>
    </source>
</evidence>
<dbReference type="SUPFAM" id="SSF51110">
    <property type="entry name" value="alpha-D-mannose-specific plant lectins"/>
    <property type="match status" value="1"/>
</dbReference>
<dbReference type="AlphaFoldDB" id="A0AAN8VM76"/>
<keyword evidence="14" id="KW-0245">EGF-like domain</keyword>
<sequence length="841" mass="95261">MASLRSFFKSLILVLYFSLCFSLDTINPDRKFRDGDVLLSKNGIFALGFFSPGISSKRYVGIWYNEVSERKVVWIANRDNPINYSFGVLFINQTGNLVLYDEKSKALVWSTGISSKTGSYAQLLDSGNLVLIEKTSKYITWQSFDYPTNTLLPGMKIGLDPKKGRNRLLTSWKSNTDPGSGYHSFKLELTGSPQIFAYRGSARLMRFAPWPWPSIWPHQNDIMSRYTFFFSANKDEIYFSYTVDDPFHRAHFWINEFGSLQWVALNNEDGRWSVIWSVPQGVCHEYGHCGAYSTCLQTTTSFECSCLPGYEPKSPSNWYLRNGSDGCTRKRNVSMCGNREGFLNLGTVKLPDVSRARIVWNVTRLDCEQKCLTSCSCSAYAVTDTGEQGIVCFLWHGELMDIALSAYLGSNLYLRVDSIDLGTNFLLPLHYLHMLLCGLNLLTGIKFWFRLGLFTRALNFPFYATLCSGDAKKNLQELIHRVTNSTSSLYKDLLEVNGQKVGTSCPNLPMYDFSTIVAATNNFASENMLGHGGFGSVYKGQLTNGLQIAIKRLSKGSAQGVEEFKNEVMLIAQLQHKNLVKLLGYCTEQEEKILVYEYLPNKSLDNFIFDQQRKSQLDWRKRFEIIIGIARGMMYLHKDSRLKIIHRDLKASNVLLDGAMNPKISDFGMAKIFEGNQSQAMTKRVVGTYGYMSPEYVIFGKFSTKSDVFSFGVLLLEIISGKRNNVDYQEHPSMNLIGHVWDLWREDKALEIVDCSIEEPLFWHEAFKCIQVGLLCVQEFATDRPSISDVVWMLESSTNQLPPTKQPGFLLTKTCSSLNKNINNVGPCSVNHVTITSVKAQ</sequence>
<feature type="chain" id="PRO_5042923601" description="Receptor-like serine/threonine-protein kinase" evidence="16">
    <location>
        <begin position="23"/>
        <end position="841"/>
    </location>
</feature>
<proteinExistence type="inferred from homology"/>
<dbReference type="InterPro" id="IPR000742">
    <property type="entry name" value="EGF"/>
</dbReference>
<dbReference type="FunFam" id="3.30.200.20:FF:000195">
    <property type="entry name" value="G-type lectin S-receptor-like serine/threonine-protein kinase"/>
    <property type="match status" value="1"/>
</dbReference>
<dbReference type="PANTHER" id="PTHR27002">
    <property type="entry name" value="RECEPTOR-LIKE SERINE/THREONINE-PROTEIN KINASE SD1-8"/>
    <property type="match status" value="1"/>
</dbReference>
<evidence type="ECO:0000256" key="1">
    <source>
        <dbReference type="ARBA" id="ARBA00004251"/>
    </source>
</evidence>
<dbReference type="Pfam" id="PF07714">
    <property type="entry name" value="PK_Tyr_Ser-Thr"/>
    <property type="match status" value="1"/>
</dbReference>
<dbReference type="GO" id="GO:0004674">
    <property type="term" value="F:protein serine/threonine kinase activity"/>
    <property type="evidence" value="ECO:0007669"/>
    <property type="project" value="UniProtKB-KW"/>
</dbReference>
<gene>
    <name evidence="21" type="ORF">RJ641_002060</name>
</gene>
<comment type="catalytic activity">
    <reaction evidence="11 13">
        <text>L-threonyl-[protein] + ATP = O-phospho-L-threonyl-[protein] + ADP + H(+)</text>
        <dbReference type="Rhea" id="RHEA:46608"/>
        <dbReference type="Rhea" id="RHEA-COMP:11060"/>
        <dbReference type="Rhea" id="RHEA-COMP:11605"/>
        <dbReference type="ChEBI" id="CHEBI:15378"/>
        <dbReference type="ChEBI" id="CHEBI:30013"/>
        <dbReference type="ChEBI" id="CHEBI:30616"/>
        <dbReference type="ChEBI" id="CHEBI:61977"/>
        <dbReference type="ChEBI" id="CHEBI:456216"/>
        <dbReference type="EC" id="2.7.11.1"/>
    </reaction>
</comment>
<dbReference type="EC" id="2.7.11.1" evidence="13"/>
<keyword evidence="7 13" id="KW-0418">Kinase</keyword>
<keyword evidence="2" id="KW-0472">Membrane</keyword>
<dbReference type="CDD" id="cd01098">
    <property type="entry name" value="PAN_AP_plant"/>
    <property type="match status" value="1"/>
</dbReference>
<dbReference type="InterPro" id="IPR008271">
    <property type="entry name" value="Ser/Thr_kinase_AS"/>
</dbReference>
<evidence type="ECO:0000256" key="12">
    <source>
        <dbReference type="ARBA" id="ARBA00048679"/>
    </source>
</evidence>
<dbReference type="CDD" id="cd14066">
    <property type="entry name" value="STKc_IRAK"/>
    <property type="match status" value="1"/>
</dbReference>
<evidence type="ECO:0000256" key="5">
    <source>
        <dbReference type="ARBA" id="ARBA00022729"/>
    </source>
</evidence>
<feature type="binding site" evidence="15">
    <location>
        <position position="551"/>
    </location>
    <ligand>
        <name>ATP</name>
        <dbReference type="ChEBI" id="CHEBI:30616"/>
    </ligand>
</feature>
<comment type="catalytic activity">
    <reaction evidence="12 13">
        <text>L-seryl-[protein] + ATP = O-phospho-L-seryl-[protein] + ADP + H(+)</text>
        <dbReference type="Rhea" id="RHEA:17989"/>
        <dbReference type="Rhea" id="RHEA-COMP:9863"/>
        <dbReference type="Rhea" id="RHEA-COMP:11604"/>
        <dbReference type="ChEBI" id="CHEBI:15378"/>
        <dbReference type="ChEBI" id="CHEBI:29999"/>
        <dbReference type="ChEBI" id="CHEBI:30616"/>
        <dbReference type="ChEBI" id="CHEBI:83421"/>
        <dbReference type="ChEBI" id="CHEBI:456216"/>
        <dbReference type="EC" id="2.7.11.1"/>
    </reaction>
</comment>
<feature type="signal peptide" evidence="16">
    <location>
        <begin position="1"/>
        <end position="22"/>
    </location>
</feature>
<organism evidence="21 22">
    <name type="scientific">Dillenia turbinata</name>
    <dbReference type="NCBI Taxonomy" id="194707"/>
    <lineage>
        <taxon>Eukaryota</taxon>
        <taxon>Viridiplantae</taxon>
        <taxon>Streptophyta</taxon>
        <taxon>Embryophyta</taxon>
        <taxon>Tracheophyta</taxon>
        <taxon>Spermatophyta</taxon>
        <taxon>Magnoliopsida</taxon>
        <taxon>eudicotyledons</taxon>
        <taxon>Gunneridae</taxon>
        <taxon>Pentapetalae</taxon>
        <taxon>Dilleniales</taxon>
        <taxon>Dilleniaceae</taxon>
        <taxon>Dillenia</taxon>
    </lineage>
</organism>
<dbReference type="PROSITE" id="PS00108">
    <property type="entry name" value="PROTEIN_KINASE_ST"/>
    <property type="match status" value="1"/>
</dbReference>
<evidence type="ECO:0000256" key="7">
    <source>
        <dbReference type="ARBA" id="ARBA00022777"/>
    </source>
</evidence>
<evidence type="ECO:0000256" key="6">
    <source>
        <dbReference type="ARBA" id="ARBA00022741"/>
    </source>
</evidence>
<comment type="subcellular location">
    <subcellularLocation>
        <location evidence="1">Cell membrane</location>
        <topology evidence="1">Single-pass type I membrane protein</topology>
    </subcellularLocation>
</comment>